<evidence type="ECO:0000256" key="4">
    <source>
        <dbReference type="ARBA" id="ARBA00023002"/>
    </source>
</evidence>
<organism evidence="7">
    <name type="scientific">marine sediment metagenome</name>
    <dbReference type="NCBI Taxonomy" id="412755"/>
    <lineage>
        <taxon>unclassified sequences</taxon>
        <taxon>metagenomes</taxon>
        <taxon>ecological metagenomes</taxon>
    </lineage>
</organism>
<dbReference type="Pfam" id="PF01266">
    <property type="entry name" value="DAO"/>
    <property type="match status" value="1"/>
</dbReference>
<dbReference type="InterPro" id="IPR006076">
    <property type="entry name" value="FAD-dep_OxRdtase"/>
</dbReference>
<comment type="similarity">
    <text evidence="5">Belongs to the L2HGDH family.</text>
</comment>
<gene>
    <name evidence="7" type="ORF">S01H4_63288</name>
</gene>
<keyword evidence="4" id="KW-0560">Oxidoreductase</keyword>
<dbReference type="PANTHER" id="PTHR43104">
    <property type="entry name" value="L-2-HYDROXYGLUTARATE DEHYDROGENASE, MITOCHONDRIAL"/>
    <property type="match status" value="1"/>
</dbReference>
<name>X1CZJ3_9ZZZZ</name>
<proteinExistence type="inferred from homology"/>
<feature type="domain" description="FAD dependent oxidoreductase" evidence="6">
    <location>
        <begin position="2"/>
        <end position="125"/>
    </location>
</feature>
<evidence type="ECO:0000313" key="7">
    <source>
        <dbReference type="EMBL" id="GAH13302.1"/>
    </source>
</evidence>
<sequence>SGGLYCDKIAELVGIDIISAGYQLRYGKGEYFIVNSSKRHQIERLIYPIPKGTITGIHIILNLEGRMRIGPDTSYIKNIDYSFDETQKEVFYHSAKKFFPCLELDDLEPESTGIRAKLQGPGEPFRDFIITDEKERGLPGF</sequence>
<dbReference type="Gene3D" id="3.50.50.60">
    <property type="entry name" value="FAD/NAD(P)-binding domain"/>
    <property type="match status" value="1"/>
</dbReference>
<dbReference type="AlphaFoldDB" id="X1CZJ3"/>
<reference evidence="7" key="1">
    <citation type="journal article" date="2014" name="Front. Microbiol.">
        <title>High frequency of phylogenetically diverse reductive dehalogenase-homologous genes in deep subseafloor sedimentary metagenomes.</title>
        <authorList>
            <person name="Kawai M."/>
            <person name="Futagami T."/>
            <person name="Toyoda A."/>
            <person name="Takaki Y."/>
            <person name="Nishi S."/>
            <person name="Hori S."/>
            <person name="Arai W."/>
            <person name="Tsubouchi T."/>
            <person name="Morono Y."/>
            <person name="Uchiyama I."/>
            <person name="Ito T."/>
            <person name="Fujiyama A."/>
            <person name="Inagaki F."/>
            <person name="Takami H."/>
        </authorList>
    </citation>
    <scope>NUCLEOTIDE SEQUENCE</scope>
    <source>
        <strain evidence="7">Expedition CK06-06</strain>
    </source>
</reference>
<dbReference type="Gene3D" id="3.30.9.10">
    <property type="entry name" value="D-Amino Acid Oxidase, subunit A, domain 2"/>
    <property type="match status" value="1"/>
</dbReference>
<evidence type="ECO:0000259" key="6">
    <source>
        <dbReference type="Pfam" id="PF01266"/>
    </source>
</evidence>
<evidence type="ECO:0000256" key="3">
    <source>
        <dbReference type="ARBA" id="ARBA00022827"/>
    </source>
</evidence>
<evidence type="ECO:0000256" key="5">
    <source>
        <dbReference type="ARBA" id="ARBA00037941"/>
    </source>
</evidence>
<protein>
    <recommendedName>
        <fullName evidence="6">FAD dependent oxidoreductase domain-containing protein</fullName>
    </recommendedName>
</protein>
<comment type="cofactor">
    <cofactor evidence="1">
        <name>FAD</name>
        <dbReference type="ChEBI" id="CHEBI:57692"/>
    </cofactor>
</comment>
<dbReference type="GO" id="GO:0047545">
    <property type="term" value="F:(S)-2-hydroxyglutarate dehydrogenase activity"/>
    <property type="evidence" value="ECO:0007669"/>
    <property type="project" value="TreeGrafter"/>
</dbReference>
<feature type="non-terminal residue" evidence="7">
    <location>
        <position position="141"/>
    </location>
</feature>
<dbReference type="PANTHER" id="PTHR43104:SF4">
    <property type="entry name" value="L-2-HYDROXYGLUTARATE DEHYDROGENASE, MITOCHONDRIAL"/>
    <property type="match status" value="1"/>
</dbReference>
<accession>X1CZJ3</accession>
<dbReference type="EMBL" id="BART01038018">
    <property type="protein sequence ID" value="GAH13302.1"/>
    <property type="molecule type" value="Genomic_DNA"/>
</dbReference>
<keyword evidence="2" id="KW-0285">Flavoprotein</keyword>
<feature type="non-terminal residue" evidence="7">
    <location>
        <position position="1"/>
    </location>
</feature>
<evidence type="ECO:0000256" key="1">
    <source>
        <dbReference type="ARBA" id="ARBA00001974"/>
    </source>
</evidence>
<keyword evidence="3" id="KW-0274">FAD</keyword>
<dbReference type="InterPro" id="IPR036188">
    <property type="entry name" value="FAD/NAD-bd_sf"/>
</dbReference>
<evidence type="ECO:0000256" key="2">
    <source>
        <dbReference type="ARBA" id="ARBA00022630"/>
    </source>
</evidence>
<comment type="caution">
    <text evidence="7">The sequence shown here is derived from an EMBL/GenBank/DDBJ whole genome shotgun (WGS) entry which is preliminary data.</text>
</comment>